<feature type="region of interest" description="Disordered" evidence="1">
    <location>
        <begin position="1"/>
        <end position="40"/>
    </location>
</feature>
<feature type="transmembrane region" description="Helical" evidence="2">
    <location>
        <begin position="91"/>
        <end position="112"/>
    </location>
</feature>
<evidence type="ECO:0000313" key="3">
    <source>
        <dbReference type="EMBL" id="RHW73791.1"/>
    </source>
</evidence>
<gene>
    <name evidence="3" type="ORF">DPX39_030007000</name>
</gene>
<keyword evidence="2" id="KW-0812">Transmembrane</keyword>
<keyword evidence="2" id="KW-1133">Transmembrane helix</keyword>
<name>A0A3L6LDU7_9TRYP</name>
<comment type="caution">
    <text evidence="3">The sequence shown here is derived from an EMBL/GenBank/DDBJ whole genome shotgun (WGS) entry which is preliminary data.</text>
</comment>
<proteinExistence type="predicted"/>
<sequence>MAAAVKPEEANAVTTAENEVNPNPFSAVPGSPGSAAAAPTDAVTAANPSNDVCPKDDDEMYGDHTYICGIECPTFGSSEAGEGELSTRAALLAWMGVVSMVLVLVVVSVKCIGDAQD</sequence>
<feature type="compositionally biased region" description="Low complexity" evidence="1">
    <location>
        <begin position="10"/>
        <end position="40"/>
    </location>
</feature>
<dbReference type="EMBL" id="QSBY01000003">
    <property type="protein sequence ID" value="RHW73791.1"/>
    <property type="molecule type" value="Genomic_DNA"/>
</dbReference>
<dbReference type="AlphaFoldDB" id="A0A3L6LDU7"/>
<keyword evidence="2" id="KW-0472">Membrane</keyword>
<evidence type="ECO:0000256" key="1">
    <source>
        <dbReference type="SAM" id="MobiDB-lite"/>
    </source>
</evidence>
<protein>
    <submittedName>
        <fullName evidence="3">Uncharacterized protein</fullName>
    </submittedName>
</protein>
<evidence type="ECO:0000256" key="2">
    <source>
        <dbReference type="SAM" id="Phobius"/>
    </source>
</evidence>
<accession>A0A3L6LDU7</accession>
<evidence type="ECO:0000313" key="4">
    <source>
        <dbReference type="Proteomes" id="UP000266743"/>
    </source>
</evidence>
<organism evidence="3 4">
    <name type="scientific">Trypanosoma brucei equiperdum</name>
    <dbReference type="NCBI Taxonomy" id="630700"/>
    <lineage>
        <taxon>Eukaryota</taxon>
        <taxon>Discoba</taxon>
        <taxon>Euglenozoa</taxon>
        <taxon>Kinetoplastea</taxon>
        <taxon>Metakinetoplastina</taxon>
        <taxon>Trypanosomatida</taxon>
        <taxon>Trypanosomatidae</taxon>
        <taxon>Trypanosoma</taxon>
    </lineage>
</organism>
<reference evidence="3 4" key="1">
    <citation type="submission" date="2018-09" db="EMBL/GenBank/DDBJ databases">
        <title>whole genome sequence of T. equiperdum IVM-t1 strain.</title>
        <authorList>
            <person name="Suganuma K."/>
        </authorList>
    </citation>
    <scope>NUCLEOTIDE SEQUENCE [LARGE SCALE GENOMIC DNA]</scope>
    <source>
        <strain evidence="3 4">IVM-t1</strain>
    </source>
</reference>
<dbReference type="Proteomes" id="UP000266743">
    <property type="component" value="Chromosome 3"/>
</dbReference>